<dbReference type="PRINTS" id="PR00069">
    <property type="entry name" value="ALDKETRDTASE"/>
</dbReference>
<evidence type="ECO:0000259" key="7">
    <source>
        <dbReference type="Pfam" id="PF00248"/>
    </source>
</evidence>
<dbReference type="SUPFAM" id="SSF51430">
    <property type="entry name" value="NAD(P)-linked oxidoreductase"/>
    <property type="match status" value="1"/>
</dbReference>
<sequence>MTGRQTASTVGTVTFRSETSAVPSIVLNDGNVIPKLGFGVFQVAETEAFKAVTTALEVGYRSIDTAMVYGNEAEVGRAIRESGLPRDEVFLTTKLWNSDQGYDSTLRAFDASMQRLGLDYLDLYLIHWPVAGADRFVDTFRAFQALKSQGQIGSIGVSNFHRDHLERVIAETGETPAVNQIELHPSLAQPELRAFHAEHGIATEAWSPLGQGAELKDPTIAQVASEVGRSPAQVIIRWHLQLGNVVIPKSVTPARIQENFEVFSFELTTEQMQVITALDTATRVGPDPDVFAVGLED</sequence>
<comment type="caution">
    <text evidence="8">The sequence shown here is derived from an EMBL/GenBank/DDBJ whole genome shotgun (WGS) entry which is preliminary data.</text>
</comment>
<gene>
    <name evidence="8" type="ORF">DFR68_119108</name>
</gene>
<evidence type="ECO:0000313" key="8">
    <source>
        <dbReference type="EMBL" id="RDI43721.1"/>
    </source>
</evidence>
<feature type="site" description="Lowers pKa of active site Tyr" evidence="6">
    <location>
        <position position="94"/>
    </location>
</feature>
<keyword evidence="9" id="KW-1185">Reference proteome</keyword>
<dbReference type="PIRSF" id="PIRSF000097">
    <property type="entry name" value="AKR"/>
    <property type="match status" value="1"/>
</dbReference>
<dbReference type="InterPro" id="IPR020471">
    <property type="entry name" value="AKR"/>
</dbReference>
<dbReference type="InterPro" id="IPR018170">
    <property type="entry name" value="Aldo/ket_reductase_CS"/>
</dbReference>
<keyword evidence="2" id="KW-0521">NADP</keyword>
<feature type="binding site" evidence="5">
    <location>
        <position position="127"/>
    </location>
    <ligand>
        <name>substrate</name>
    </ligand>
</feature>
<dbReference type="EMBL" id="QQAZ01000019">
    <property type="protein sequence ID" value="RDI43721.1"/>
    <property type="molecule type" value="Genomic_DNA"/>
</dbReference>
<reference evidence="8 9" key="1">
    <citation type="submission" date="2018-07" db="EMBL/GenBank/DDBJ databases">
        <title>Genomic Encyclopedia of Type Strains, Phase IV (KMG-IV): sequencing the most valuable type-strain genomes for metagenomic binning, comparative biology and taxonomic classification.</title>
        <authorList>
            <person name="Goeker M."/>
        </authorList>
    </citation>
    <scope>NUCLEOTIDE SEQUENCE [LARGE SCALE GENOMIC DNA]</scope>
    <source>
        <strain evidence="8 9">DSM 44952</strain>
    </source>
</reference>
<dbReference type="Pfam" id="PF00248">
    <property type="entry name" value="Aldo_ket_red"/>
    <property type="match status" value="1"/>
</dbReference>
<dbReference type="AlphaFoldDB" id="A0A370GJ73"/>
<dbReference type="STRING" id="1210089.GCA_001613165_07854"/>
<protein>
    <submittedName>
        <fullName evidence="8">2,5-diketo-D-gluconate reductase A</fullName>
    </submittedName>
</protein>
<dbReference type="PROSITE" id="PS00063">
    <property type="entry name" value="ALDOKETO_REDUCTASE_3"/>
    <property type="match status" value="1"/>
</dbReference>
<comment type="similarity">
    <text evidence="1">Belongs to the aldo/keto reductase family.</text>
</comment>
<dbReference type="PANTHER" id="PTHR43827">
    <property type="entry name" value="2,5-DIKETO-D-GLUCONIC ACID REDUCTASE"/>
    <property type="match status" value="1"/>
</dbReference>
<dbReference type="Proteomes" id="UP000255355">
    <property type="component" value="Unassembled WGS sequence"/>
</dbReference>
<proteinExistence type="inferred from homology"/>
<evidence type="ECO:0000256" key="1">
    <source>
        <dbReference type="ARBA" id="ARBA00007905"/>
    </source>
</evidence>
<accession>A0A370GJ73</accession>
<dbReference type="FunFam" id="3.20.20.100:FF:000002">
    <property type="entry name" value="2,5-diketo-D-gluconic acid reductase A"/>
    <property type="match status" value="1"/>
</dbReference>
<feature type="active site" description="Proton donor" evidence="4">
    <location>
        <position position="69"/>
    </location>
</feature>
<dbReference type="PANTHER" id="PTHR43827:SF3">
    <property type="entry name" value="NADP-DEPENDENT OXIDOREDUCTASE DOMAIN-CONTAINING PROTEIN"/>
    <property type="match status" value="1"/>
</dbReference>
<keyword evidence="3" id="KW-0560">Oxidoreductase</keyword>
<dbReference type="GO" id="GO:0016616">
    <property type="term" value="F:oxidoreductase activity, acting on the CH-OH group of donors, NAD or NADP as acceptor"/>
    <property type="evidence" value="ECO:0007669"/>
    <property type="project" value="UniProtKB-ARBA"/>
</dbReference>
<name>A0A370GJ73_9NOCA</name>
<evidence type="ECO:0000256" key="4">
    <source>
        <dbReference type="PIRSR" id="PIRSR000097-1"/>
    </source>
</evidence>
<evidence type="ECO:0000256" key="6">
    <source>
        <dbReference type="PIRSR" id="PIRSR000097-3"/>
    </source>
</evidence>
<evidence type="ECO:0000256" key="3">
    <source>
        <dbReference type="ARBA" id="ARBA00023002"/>
    </source>
</evidence>
<feature type="domain" description="NADP-dependent oxidoreductase" evidence="7">
    <location>
        <begin position="37"/>
        <end position="279"/>
    </location>
</feature>
<dbReference type="Gene3D" id="3.20.20.100">
    <property type="entry name" value="NADP-dependent oxidoreductase domain"/>
    <property type="match status" value="1"/>
</dbReference>
<dbReference type="InterPro" id="IPR023210">
    <property type="entry name" value="NADP_OxRdtase_dom"/>
</dbReference>
<evidence type="ECO:0000256" key="2">
    <source>
        <dbReference type="ARBA" id="ARBA00022857"/>
    </source>
</evidence>
<dbReference type="InterPro" id="IPR036812">
    <property type="entry name" value="NAD(P)_OxRdtase_dom_sf"/>
</dbReference>
<organism evidence="8 9">
    <name type="scientific">Nocardia mexicana</name>
    <dbReference type="NCBI Taxonomy" id="279262"/>
    <lineage>
        <taxon>Bacteria</taxon>
        <taxon>Bacillati</taxon>
        <taxon>Actinomycetota</taxon>
        <taxon>Actinomycetes</taxon>
        <taxon>Mycobacteriales</taxon>
        <taxon>Nocardiaceae</taxon>
        <taxon>Nocardia</taxon>
    </lineage>
</organism>
<evidence type="ECO:0000256" key="5">
    <source>
        <dbReference type="PIRSR" id="PIRSR000097-2"/>
    </source>
</evidence>
<evidence type="ECO:0000313" key="9">
    <source>
        <dbReference type="Proteomes" id="UP000255355"/>
    </source>
</evidence>
<dbReference type="PROSITE" id="PS00798">
    <property type="entry name" value="ALDOKETO_REDUCTASE_1"/>
    <property type="match status" value="1"/>
</dbReference>